<evidence type="ECO:0000256" key="3">
    <source>
        <dbReference type="ARBA" id="ARBA00023125"/>
    </source>
</evidence>
<organism evidence="6 7">
    <name type="scientific">Escherichia coli</name>
    <dbReference type="NCBI Taxonomy" id="562"/>
    <lineage>
        <taxon>Bacteria</taxon>
        <taxon>Pseudomonadati</taxon>
        <taxon>Pseudomonadota</taxon>
        <taxon>Gammaproteobacteria</taxon>
        <taxon>Enterobacterales</taxon>
        <taxon>Enterobacteriaceae</taxon>
        <taxon>Escherichia</taxon>
    </lineage>
</organism>
<feature type="domain" description="HTH lysR-type" evidence="5">
    <location>
        <begin position="10"/>
        <end position="67"/>
    </location>
</feature>
<dbReference type="PROSITE" id="PS50931">
    <property type="entry name" value="HTH_LYSR"/>
    <property type="match status" value="1"/>
</dbReference>
<evidence type="ECO:0000256" key="2">
    <source>
        <dbReference type="ARBA" id="ARBA00023015"/>
    </source>
</evidence>
<dbReference type="Gene3D" id="3.40.190.10">
    <property type="entry name" value="Periplasmic binding protein-like II"/>
    <property type="match status" value="1"/>
</dbReference>
<keyword evidence="2" id="KW-0805">Transcription regulation</keyword>
<dbReference type="InterPro" id="IPR000847">
    <property type="entry name" value="LysR_HTH_N"/>
</dbReference>
<evidence type="ECO:0000259" key="5">
    <source>
        <dbReference type="PROSITE" id="PS50931"/>
    </source>
</evidence>
<reference evidence="6 7" key="1">
    <citation type="submission" date="2018-06" db="EMBL/GenBank/DDBJ databases">
        <authorList>
            <consortium name="Pathogen Informatics"/>
            <person name="Doyle S."/>
        </authorList>
    </citation>
    <scope>NUCLEOTIDE SEQUENCE [LARGE SCALE GENOMIC DNA]</scope>
    <source>
        <strain evidence="6 7">NCTC13148</strain>
    </source>
</reference>
<evidence type="ECO:0000313" key="6">
    <source>
        <dbReference type="EMBL" id="STL73156.1"/>
    </source>
</evidence>
<gene>
    <name evidence="6" type="primary">allS_3</name>
    <name evidence="6" type="ORF">NCTC13148_01605</name>
</gene>
<sequence length="261" mass="29189">MHCKGACMKPLLDVLMILDALEKEGSFAAASAKLYTTPSALSYTVHKLESDLNIQLLDRSGHRAKFTRTGKMLLEKGREVLHTVRELEKQAIKLHEGWENELVIGVDDTFPFSLLAPLIEAFYQHHSVTRLKFINGVLGGSWDALTQGRADIIVGAMHEPPSSSEFGFSRLGDLEQVFAVAPHHPLALEEEPLNRRIIKRYRAIVVGTLHRPALLRPHNFSTNKKPLPFSILKPSWSCKLAALAAAIYPVIWRNVFSIVAR</sequence>
<protein>
    <submittedName>
        <fullName evidence="6">LysR family transcriptional regulator</fullName>
    </submittedName>
</protein>
<dbReference type="InterPro" id="IPR036388">
    <property type="entry name" value="WH-like_DNA-bd_sf"/>
</dbReference>
<keyword evidence="4" id="KW-0804">Transcription</keyword>
<dbReference type="PANTHER" id="PTHR30126">
    <property type="entry name" value="HTH-TYPE TRANSCRIPTIONAL REGULATOR"/>
    <property type="match status" value="1"/>
</dbReference>
<dbReference type="Pfam" id="PF03466">
    <property type="entry name" value="LysR_substrate"/>
    <property type="match status" value="1"/>
</dbReference>
<dbReference type="FunFam" id="1.10.10.10:FF:000063">
    <property type="entry name" value="LysR family transcriptional regulator"/>
    <property type="match status" value="1"/>
</dbReference>
<dbReference type="SUPFAM" id="SSF46785">
    <property type="entry name" value="Winged helix' DNA-binding domain"/>
    <property type="match status" value="1"/>
</dbReference>
<dbReference type="PANTHER" id="PTHR30126:SF4">
    <property type="entry name" value="LYSR FAMILY TRANSCRIPTIONAL REGULATOR"/>
    <property type="match status" value="1"/>
</dbReference>
<evidence type="ECO:0000256" key="1">
    <source>
        <dbReference type="ARBA" id="ARBA00009437"/>
    </source>
</evidence>
<dbReference type="Gene3D" id="1.10.10.10">
    <property type="entry name" value="Winged helix-like DNA-binding domain superfamily/Winged helix DNA-binding domain"/>
    <property type="match status" value="1"/>
</dbReference>
<evidence type="ECO:0000313" key="7">
    <source>
        <dbReference type="Proteomes" id="UP000254255"/>
    </source>
</evidence>
<proteinExistence type="inferred from homology"/>
<dbReference type="InterPro" id="IPR005119">
    <property type="entry name" value="LysR_subst-bd"/>
</dbReference>
<evidence type="ECO:0000256" key="4">
    <source>
        <dbReference type="ARBA" id="ARBA00023163"/>
    </source>
</evidence>
<comment type="similarity">
    <text evidence="1">Belongs to the LysR transcriptional regulatory family.</text>
</comment>
<name>A0A377BQX3_ECOLX</name>
<keyword evidence="3" id="KW-0238">DNA-binding</keyword>
<accession>A0A377BQX3</accession>
<dbReference type="GO" id="GO:0003700">
    <property type="term" value="F:DNA-binding transcription factor activity"/>
    <property type="evidence" value="ECO:0007669"/>
    <property type="project" value="InterPro"/>
</dbReference>
<dbReference type="Pfam" id="PF00126">
    <property type="entry name" value="HTH_1"/>
    <property type="match status" value="1"/>
</dbReference>
<dbReference type="AlphaFoldDB" id="A0A377BQX3"/>
<dbReference type="SUPFAM" id="SSF53850">
    <property type="entry name" value="Periplasmic binding protein-like II"/>
    <property type="match status" value="1"/>
</dbReference>
<dbReference type="Proteomes" id="UP000254255">
    <property type="component" value="Unassembled WGS sequence"/>
</dbReference>
<dbReference type="EMBL" id="UGET01000004">
    <property type="protein sequence ID" value="STL73156.1"/>
    <property type="molecule type" value="Genomic_DNA"/>
</dbReference>
<dbReference type="InterPro" id="IPR036390">
    <property type="entry name" value="WH_DNA-bd_sf"/>
</dbReference>
<dbReference type="GO" id="GO:0000976">
    <property type="term" value="F:transcription cis-regulatory region binding"/>
    <property type="evidence" value="ECO:0007669"/>
    <property type="project" value="TreeGrafter"/>
</dbReference>